<feature type="signal peptide" evidence="1">
    <location>
        <begin position="1"/>
        <end position="20"/>
    </location>
</feature>
<dbReference type="AlphaFoldDB" id="A0A8T0GLD2"/>
<comment type="caution">
    <text evidence="2">The sequence shown here is derived from an EMBL/GenBank/DDBJ whole genome shotgun (WGS) entry which is preliminary data.</text>
</comment>
<accession>A0A8T0GLD2</accession>
<keyword evidence="3" id="KW-1185">Reference proteome</keyword>
<dbReference type="Proteomes" id="UP000822688">
    <property type="component" value="Chromosome 10"/>
</dbReference>
<gene>
    <name evidence="2" type="ORF">KC19_10G036600</name>
</gene>
<evidence type="ECO:0000313" key="2">
    <source>
        <dbReference type="EMBL" id="KAG0558548.1"/>
    </source>
</evidence>
<protein>
    <submittedName>
        <fullName evidence="2">Uncharacterized protein</fullName>
    </submittedName>
</protein>
<feature type="chain" id="PRO_5035727580" evidence="1">
    <location>
        <begin position="21"/>
        <end position="51"/>
    </location>
</feature>
<keyword evidence="1" id="KW-0732">Signal</keyword>
<name>A0A8T0GLD2_CERPU</name>
<organism evidence="2 3">
    <name type="scientific">Ceratodon purpureus</name>
    <name type="common">Fire moss</name>
    <name type="synonym">Dicranum purpureum</name>
    <dbReference type="NCBI Taxonomy" id="3225"/>
    <lineage>
        <taxon>Eukaryota</taxon>
        <taxon>Viridiplantae</taxon>
        <taxon>Streptophyta</taxon>
        <taxon>Embryophyta</taxon>
        <taxon>Bryophyta</taxon>
        <taxon>Bryophytina</taxon>
        <taxon>Bryopsida</taxon>
        <taxon>Dicranidae</taxon>
        <taxon>Pseudoditrichales</taxon>
        <taxon>Ditrichaceae</taxon>
        <taxon>Ceratodon</taxon>
    </lineage>
</organism>
<evidence type="ECO:0000313" key="3">
    <source>
        <dbReference type="Proteomes" id="UP000822688"/>
    </source>
</evidence>
<dbReference type="EMBL" id="CM026431">
    <property type="protein sequence ID" value="KAG0558548.1"/>
    <property type="molecule type" value="Genomic_DNA"/>
</dbReference>
<reference evidence="2" key="1">
    <citation type="submission" date="2020-06" db="EMBL/GenBank/DDBJ databases">
        <title>WGS assembly of Ceratodon purpureus strain R40.</title>
        <authorList>
            <person name="Carey S.B."/>
            <person name="Jenkins J."/>
            <person name="Shu S."/>
            <person name="Lovell J.T."/>
            <person name="Sreedasyam A."/>
            <person name="Maumus F."/>
            <person name="Tiley G.P."/>
            <person name="Fernandez-Pozo N."/>
            <person name="Barry K."/>
            <person name="Chen C."/>
            <person name="Wang M."/>
            <person name="Lipzen A."/>
            <person name="Daum C."/>
            <person name="Saski C.A."/>
            <person name="Payton A.C."/>
            <person name="Mcbreen J.C."/>
            <person name="Conrad R.E."/>
            <person name="Kollar L.M."/>
            <person name="Olsson S."/>
            <person name="Huttunen S."/>
            <person name="Landis J.B."/>
            <person name="Wickett N.J."/>
            <person name="Johnson M.G."/>
            <person name="Rensing S.A."/>
            <person name="Grimwood J."/>
            <person name="Schmutz J."/>
            <person name="Mcdaniel S.F."/>
        </authorList>
    </citation>
    <scope>NUCLEOTIDE SEQUENCE</scope>
    <source>
        <strain evidence="2">R40</strain>
    </source>
</reference>
<proteinExistence type="predicted"/>
<sequence>MSVLCFVLFEFLLYDRPLISDEKCAIQMRSFTELVGCLASSLHSRTSEVAF</sequence>
<evidence type="ECO:0000256" key="1">
    <source>
        <dbReference type="SAM" id="SignalP"/>
    </source>
</evidence>